<dbReference type="Proteomes" id="UP000242800">
    <property type="component" value="Chromosome"/>
</dbReference>
<dbReference type="KEGG" id="fper:ACH24_00290"/>
<dbReference type="AlphaFoldDB" id="A0AAC8ZMF8"/>
<proteinExistence type="predicted"/>
<gene>
    <name evidence="2" type="ORF">ACH24_00290</name>
</gene>
<dbReference type="PANTHER" id="PTHR31284:SF10">
    <property type="entry name" value="ACID PHOSPHATASE-LIKE PROTEIN"/>
    <property type="match status" value="1"/>
</dbReference>
<evidence type="ECO:0000313" key="3">
    <source>
        <dbReference type="Proteomes" id="UP000242800"/>
    </source>
</evidence>
<dbReference type="SUPFAM" id="SSF56784">
    <property type="entry name" value="HAD-like"/>
    <property type="match status" value="1"/>
</dbReference>
<sequence>MTKEQVISYYESQAHEDEVRSILEKAKQIIEKRVSLKDCAIIIDIDETALNHYYPLKKAGFPQDDNHIIWHQLTSSTKVMPIKSTLDFYHYCLDRGLKVFFISARFAEYLESTKQALRNAGYVGFEDVFVLPEDIEEYNSNDFKNFKAEKRAHIELLGYKILISIGDQSSDLVGGYTLNTLQLPNYLYGENSRF</sequence>
<protein>
    <submittedName>
        <fullName evidence="2">Acid phosphatase</fullName>
    </submittedName>
</protein>
<reference evidence="2 3" key="1">
    <citation type="journal article" date="2016" name="Int. J. Syst. Evol. Microbiol.">
        <title>Reclassification of Wolbachia persica as Francisella persica comb. nov. and emended description of the family Francisellaceae.</title>
        <authorList>
            <person name="Larson M.A."/>
            <person name="Nalbantoglu U."/>
            <person name="Sayood K."/>
            <person name="Zentz E.B."/>
            <person name="Cer R.Z."/>
            <person name="Iwen P.C."/>
            <person name="Francesconi S.C."/>
            <person name="Bishop-Lilly K.A."/>
            <person name="Mokashi V.P."/>
            <person name="Sjostedt A."/>
            <person name="Hinrichs S.H."/>
        </authorList>
    </citation>
    <scope>NUCLEOTIDE SEQUENCE [LARGE SCALE GENOMIC DNA]</scope>
    <source>
        <strain evidence="2 3">FSC845</strain>
    </source>
</reference>
<evidence type="ECO:0000256" key="1">
    <source>
        <dbReference type="ARBA" id="ARBA00022729"/>
    </source>
</evidence>
<dbReference type="InterPro" id="IPR023214">
    <property type="entry name" value="HAD_sf"/>
</dbReference>
<evidence type="ECO:0000313" key="2">
    <source>
        <dbReference type="EMBL" id="ALB01277.1"/>
    </source>
</evidence>
<dbReference type="InterPro" id="IPR005519">
    <property type="entry name" value="Acid_phosphat_B-like"/>
</dbReference>
<dbReference type="RefSeq" id="WP_064460695.1">
    <property type="nucleotide sequence ID" value="NZ_CP012505.1"/>
</dbReference>
<name>A0AAC8ZMF8_9GAMM</name>
<dbReference type="InterPro" id="IPR036412">
    <property type="entry name" value="HAD-like_sf"/>
</dbReference>
<keyword evidence="3" id="KW-1185">Reference proteome</keyword>
<dbReference type="PANTHER" id="PTHR31284">
    <property type="entry name" value="ACID PHOSPHATASE-LIKE PROTEIN"/>
    <property type="match status" value="1"/>
</dbReference>
<dbReference type="Gene3D" id="3.40.50.1000">
    <property type="entry name" value="HAD superfamily/HAD-like"/>
    <property type="match status" value="1"/>
</dbReference>
<dbReference type="EMBL" id="CP012505">
    <property type="protein sequence ID" value="ALB01277.1"/>
    <property type="molecule type" value="Genomic_DNA"/>
</dbReference>
<keyword evidence="1" id="KW-0732">Signal</keyword>
<dbReference type="Pfam" id="PF03767">
    <property type="entry name" value="Acid_phosphat_B"/>
    <property type="match status" value="1"/>
</dbReference>
<accession>A0AAC8ZMF8</accession>
<organism evidence="2 3">
    <name type="scientific">Francisella persica ATCC VR-331</name>
    <dbReference type="NCBI Taxonomy" id="1086726"/>
    <lineage>
        <taxon>Bacteria</taxon>
        <taxon>Pseudomonadati</taxon>
        <taxon>Pseudomonadota</taxon>
        <taxon>Gammaproteobacteria</taxon>
        <taxon>Thiotrichales</taxon>
        <taxon>Francisellaceae</taxon>
        <taxon>Francisella</taxon>
    </lineage>
</organism>